<dbReference type="SMART" id="SM00356">
    <property type="entry name" value="ZnF_C3H1"/>
    <property type="match status" value="1"/>
</dbReference>
<accession>A0A1A9WHJ1</accession>
<dbReference type="VEuPathDB" id="VectorBase:GBRI020026"/>
<evidence type="ECO:0000256" key="13">
    <source>
        <dbReference type="SAM" id="Coils"/>
    </source>
</evidence>
<dbReference type="SMART" id="SM00443">
    <property type="entry name" value="G_patch"/>
    <property type="match status" value="1"/>
</dbReference>
<evidence type="ECO:0000259" key="15">
    <source>
        <dbReference type="PROSITE" id="PS50174"/>
    </source>
</evidence>
<feature type="domain" description="G-patch" evidence="15">
    <location>
        <begin position="278"/>
        <end position="324"/>
    </location>
</feature>
<sequence length="477" mass="54290">MNENINEYELQLLNVERALLVNENASERNELLALKDNLVELLALTGASAEENKHVANDKTKVEQETANNQLAEIKKNYDDMVGRKCSAPHKHTWGAIAYHNAIICGVDNTVYVDEDGNLDVKLRVLFTNPTHREMLPCNYYLEGNCRFDDESCHFSHGESVSASKLREYSTPDFERLGRNCIVLARLPDRIWYRGRVLCANFVEKMCCVRLDGKEKNEKEQNFLFEDLLPIFQDDDVSSDYSSDSDTHSNYDWTTSSQLDNLFTYHLTQPLGEWEKHTKGIGSKLMAKMGYVFGTGLGVNGGGIITPVSAQILPPGRSLDHCMELREAANGDKDLFSVEKKLQTAQKKQAILNAKAYDRECQRVDVFSFLNDNVLTATGHNTIEKFSSKTDGSFQNHSIKSLNVESVRVADDIKRKEREIAELQKSLKRHNDGTEIYKRLKQTFNSKSEELHALKREETSLSKEQANRKTKEKLCIF</sequence>
<dbReference type="PROSITE" id="PS50103">
    <property type="entry name" value="ZF_C3H1"/>
    <property type="match status" value="1"/>
</dbReference>
<dbReference type="Pfam" id="PF01585">
    <property type="entry name" value="G-patch"/>
    <property type="match status" value="1"/>
</dbReference>
<dbReference type="InterPro" id="IPR000571">
    <property type="entry name" value="Znf_CCCH"/>
</dbReference>
<evidence type="ECO:0000313" key="17">
    <source>
        <dbReference type="Proteomes" id="UP000091820"/>
    </source>
</evidence>
<evidence type="ECO:0000256" key="5">
    <source>
        <dbReference type="ARBA" id="ARBA00022723"/>
    </source>
</evidence>
<evidence type="ECO:0000256" key="6">
    <source>
        <dbReference type="ARBA" id="ARBA00022771"/>
    </source>
</evidence>
<evidence type="ECO:0000256" key="1">
    <source>
        <dbReference type="ARBA" id="ARBA00004062"/>
    </source>
</evidence>
<evidence type="ECO:0000256" key="9">
    <source>
        <dbReference type="ARBA" id="ARBA00023125"/>
    </source>
</evidence>
<dbReference type="STRING" id="37001.A0A1A9WHJ1"/>
<dbReference type="PANTHER" id="PTHR46297:SF1">
    <property type="entry name" value="ZINC FINGER CCCH-TYPE WITH G PATCH DOMAIN-CONTAINING PROTEIN"/>
    <property type="match status" value="1"/>
</dbReference>
<evidence type="ECO:0000256" key="11">
    <source>
        <dbReference type="ARBA" id="ARBA00023242"/>
    </source>
</evidence>
<dbReference type="GO" id="GO:0001227">
    <property type="term" value="F:DNA-binding transcription repressor activity, RNA polymerase II-specific"/>
    <property type="evidence" value="ECO:0007669"/>
    <property type="project" value="TreeGrafter"/>
</dbReference>
<dbReference type="GO" id="GO:0005634">
    <property type="term" value="C:nucleus"/>
    <property type="evidence" value="ECO:0007669"/>
    <property type="project" value="UniProtKB-SubCell"/>
</dbReference>
<evidence type="ECO:0000256" key="3">
    <source>
        <dbReference type="ARBA" id="ARBA00022414"/>
    </source>
</evidence>
<dbReference type="AlphaFoldDB" id="A0A1A9WHJ1"/>
<dbReference type="GO" id="GO:0008270">
    <property type="term" value="F:zinc ion binding"/>
    <property type="evidence" value="ECO:0007669"/>
    <property type="project" value="UniProtKB-KW"/>
</dbReference>
<name>A0A1A9WHJ1_9MUSC</name>
<reference evidence="17" key="1">
    <citation type="submission" date="2014-03" db="EMBL/GenBank/DDBJ databases">
        <authorList>
            <person name="Aksoy S."/>
            <person name="Warren W."/>
            <person name="Wilson R.K."/>
        </authorList>
    </citation>
    <scope>NUCLEOTIDE SEQUENCE [LARGE SCALE GENOMIC DNA]</scope>
    <source>
        <strain evidence="17">IAEA</strain>
    </source>
</reference>
<dbReference type="CDD" id="cd20384">
    <property type="entry name" value="Tudor_ZGPAT"/>
    <property type="match status" value="1"/>
</dbReference>
<comment type="subcellular location">
    <subcellularLocation>
        <location evidence="2">Nucleus</location>
    </subcellularLocation>
</comment>
<keyword evidence="4" id="KW-0678">Repressor</keyword>
<dbReference type="EnsemblMetazoa" id="GBRI020026-RA">
    <property type="protein sequence ID" value="GBRI020026-PA"/>
    <property type="gene ID" value="GBRI020026"/>
</dbReference>
<keyword evidence="11" id="KW-0539">Nucleus</keyword>
<dbReference type="Gene3D" id="2.30.30.1190">
    <property type="match status" value="1"/>
</dbReference>
<dbReference type="GO" id="GO:0000978">
    <property type="term" value="F:RNA polymerase II cis-regulatory region sequence-specific DNA binding"/>
    <property type="evidence" value="ECO:0007669"/>
    <property type="project" value="TreeGrafter"/>
</dbReference>
<keyword evidence="17" id="KW-1185">Reference proteome</keyword>
<proteinExistence type="predicted"/>
<reference evidence="16" key="2">
    <citation type="submission" date="2020-05" db="UniProtKB">
        <authorList>
            <consortium name="EnsemblMetazoa"/>
        </authorList>
    </citation>
    <scope>IDENTIFICATION</scope>
    <source>
        <strain evidence="16">IAEA</strain>
    </source>
</reference>
<evidence type="ECO:0000256" key="4">
    <source>
        <dbReference type="ARBA" id="ARBA00022491"/>
    </source>
</evidence>
<keyword evidence="10" id="KW-0804">Transcription</keyword>
<evidence type="ECO:0000259" key="14">
    <source>
        <dbReference type="PROSITE" id="PS50103"/>
    </source>
</evidence>
<comment type="function">
    <text evidence="1">Transcription repressor.</text>
</comment>
<dbReference type="PANTHER" id="PTHR46297">
    <property type="entry name" value="ZINC FINGER CCCH-TYPE WITH G PATCH DOMAIN-CONTAINING PROTEIN"/>
    <property type="match status" value="1"/>
</dbReference>
<dbReference type="InterPro" id="IPR000467">
    <property type="entry name" value="G_patch_dom"/>
</dbReference>
<feature type="zinc finger region" description="C3H1-type" evidence="12">
    <location>
        <begin position="137"/>
        <end position="160"/>
    </location>
</feature>
<organism evidence="16 17">
    <name type="scientific">Glossina brevipalpis</name>
    <dbReference type="NCBI Taxonomy" id="37001"/>
    <lineage>
        <taxon>Eukaryota</taxon>
        <taxon>Metazoa</taxon>
        <taxon>Ecdysozoa</taxon>
        <taxon>Arthropoda</taxon>
        <taxon>Hexapoda</taxon>
        <taxon>Insecta</taxon>
        <taxon>Pterygota</taxon>
        <taxon>Neoptera</taxon>
        <taxon>Endopterygota</taxon>
        <taxon>Diptera</taxon>
        <taxon>Brachycera</taxon>
        <taxon>Muscomorpha</taxon>
        <taxon>Hippoboscoidea</taxon>
        <taxon>Glossinidae</taxon>
        <taxon>Glossina</taxon>
    </lineage>
</organism>
<keyword evidence="8" id="KW-0805">Transcription regulation</keyword>
<evidence type="ECO:0000256" key="8">
    <source>
        <dbReference type="ARBA" id="ARBA00023015"/>
    </source>
</evidence>
<dbReference type="Proteomes" id="UP000091820">
    <property type="component" value="Unassembled WGS sequence"/>
</dbReference>
<evidence type="ECO:0000256" key="2">
    <source>
        <dbReference type="ARBA" id="ARBA00004123"/>
    </source>
</evidence>
<keyword evidence="5 12" id="KW-0479">Metal-binding</keyword>
<keyword evidence="9" id="KW-0238">DNA-binding</keyword>
<evidence type="ECO:0000256" key="12">
    <source>
        <dbReference type="PROSITE-ProRule" id="PRU00723"/>
    </source>
</evidence>
<dbReference type="PROSITE" id="PS50174">
    <property type="entry name" value="G_PATCH"/>
    <property type="match status" value="1"/>
</dbReference>
<evidence type="ECO:0000256" key="10">
    <source>
        <dbReference type="ARBA" id="ARBA00023163"/>
    </source>
</evidence>
<keyword evidence="13" id="KW-0175">Coiled coil</keyword>
<evidence type="ECO:0000256" key="7">
    <source>
        <dbReference type="ARBA" id="ARBA00022833"/>
    </source>
</evidence>
<feature type="coiled-coil region" evidence="13">
    <location>
        <begin position="406"/>
        <end position="457"/>
    </location>
</feature>
<evidence type="ECO:0000313" key="16">
    <source>
        <dbReference type="EnsemblMetazoa" id="GBRI020026-PA"/>
    </source>
</evidence>
<feature type="domain" description="C3H1-type" evidence="14">
    <location>
        <begin position="137"/>
        <end position="160"/>
    </location>
</feature>
<keyword evidence="6 12" id="KW-0863">Zinc-finger</keyword>
<keyword evidence="7 12" id="KW-0862">Zinc</keyword>
<protein>
    <recommendedName>
        <fullName evidence="3">Zinc finger CCCH-type with G patch domain-containing protein</fullName>
    </recommendedName>
</protein>